<organism evidence="1 2">
    <name type="scientific">Escherichia coli O17:K52:H18 (strain UMN026 / ExPEC)</name>
    <dbReference type="NCBI Taxonomy" id="585056"/>
    <lineage>
        <taxon>Bacteria</taxon>
        <taxon>Pseudomonadati</taxon>
        <taxon>Pseudomonadota</taxon>
        <taxon>Gammaproteobacteria</taxon>
        <taxon>Enterobacterales</taxon>
        <taxon>Enterobacteriaceae</taxon>
        <taxon>Escherichia</taxon>
    </lineage>
</organism>
<proteinExistence type="predicted"/>
<dbReference type="AlphaFoldDB" id="B7N9R8"/>
<dbReference type="KEGG" id="eum:ECUMN_0757"/>
<evidence type="ECO:0000313" key="1">
    <source>
        <dbReference type="EMBL" id="CAR11969.1"/>
    </source>
</evidence>
<reference evidence="2" key="1">
    <citation type="journal article" date="2009" name="PLoS Genet.">
        <title>Organised genome dynamics in the Escherichia coli species results in highly diverse adaptive paths.</title>
        <authorList>
            <person name="Touchon M."/>
            <person name="Hoede C."/>
            <person name="Tenaillon O."/>
            <person name="Barbe V."/>
            <person name="Baeriswyl S."/>
            <person name="Bidet P."/>
            <person name="Bingen E."/>
            <person name="Bonacorsi S."/>
            <person name="Bouchier C."/>
            <person name="Bouvet O."/>
            <person name="Calteau A."/>
            <person name="Chiapello H."/>
            <person name="Clermont O."/>
            <person name="Cruveiller S."/>
            <person name="Danchin A."/>
            <person name="Diard M."/>
            <person name="Dossat C."/>
            <person name="Karoui M.E."/>
            <person name="Frapy E."/>
            <person name="Garry L."/>
            <person name="Ghigo J.M."/>
            <person name="Gilles A.M."/>
            <person name="Johnson J."/>
            <person name="Le Bouguenec C."/>
            <person name="Lescat M."/>
            <person name="Mangenot S."/>
            <person name="Martinez-Jehanne V."/>
            <person name="Matic I."/>
            <person name="Nassif X."/>
            <person name="Oztas S."/>
            <person name="Petit M.A."/>
            <person name="Pichon C."/>
            <person name="Rouy Z."/>
            <person name="Ruf C.S."/>
            <person name="Schneider D."/>
            <person name="Tourret J."/>
            <person name="Vacherie B."/>
            <person name="Vallenet D."/>
            <person name="Medigue C."/>
            <person name="Rocha E.P.C."/>
            <person name="Denamur E."/>
        </authorList>
    </citation>
    <scope>NUCLEOTIDE SEQUENCE [LARGE SCALE GENOMIC DNA]</scope>
    <source>
        <strain evidence="2">UMN026 / ExPEC</strain>
    </source>
</reference>
<gene>
    <name evidence="1" type="ordered locus">ECUMN_0757</name>
</gene>
<dbReference type="Proteomes" id="UP000007097">
    <property type="component" value="Chromosome"/>
</dbReference>
<dbReference type="EMBL" id="CU928163">
    <property type="protein sequence ID" value="CAR11969.1"/>
    <property type="molecule type" value="Genomic_DNA"/>
</dbReference>
<sequence length="50" mass="5315">MVREARLELAHLAAPEPKSGASTNFATPAKKDGGYDGIRTCDPIIMSDVL</sequence>
<name>B7N9R8_ECOLU</name>
<accession>B7N9R8</accession>
<dbReference type="HOGENOM" id="CLU_217558_0_0_6"/>
<evidence type="ECO:0000313" key="2">
    <source>
        <dbReference type="Proteomes" id="UP000007097"/>
    </source>
</evidence>
<protein>
    <submittedName>
        <fullName evidence="1">Uncharacterized protein</fullName>
    </submittedName>
</protein>